<dbReference type="SUPFAM" id="SSF55961">
    <property type="entry name" value="Bet v1-like"/>
    <property type="match status" value="1"/>
</dbReference>
<evidence type="ECO:0000313" key="1">
    <source>
        <dbReference type="EMBL" id="MFC3764953.1"/>
    </source>
</evidence>
<dbReference type="EMBL" id="JBHRZH010000036">
    <property type="protein sequence ID" value="MFC3764953.1"/>
    <property type="molecule type" value="Genomic_DNA"/>
</dbReference>
<dbReference type="InterPro" id="IPR023393">
    <property type="entry name" value="START-like_dom_sf"/>
</dbReference>
<dbReference type="InterPro" id="IPR025629">
    <property type="entry name" value="DUF4287"/>
</dbReference>
<dbReference type="RefSeq" id="WP_205119326.1">
    <property type="nucleotide sequence ID" value="NZ_JAFBCM010000001.1"/>
</dbReference>
<reference evidence="2" key="1">
    <citation type="journal article" date="2019" name="Int. J. Syst. Evol. Microbiol.">
        <title>The Global Catalogue of Microorganisms (GCM) 10K type strain sequencing project: providing services to taxonomists for standard genome sequencing and annotation.</title>
        <authorList>
            <consortium name="The Broad Institute Genomics Platform"/>
            <consortium name="The Broad Institute Genome Sequencing Center for Infectious Disease"/>
            <person name="Wu L."/>
            <person name="Ma J."/>
        </authorList>
    </citation>
    <scope>NUCLEOTIDE SEQUENCE [LARGE SCALE GENOMIC DNA]</scope>
    <source>
        <strain evidence="2">CGMCC 4.7241</strain>
    </source>
</reference>
<sequence>MGTEKLDRLAAGRTYAEWFGLLDEWGAPGQEFQEISAWLRQEHQLSAWWAQKLIVEYEQARGIRPAGARKDGTLTVGASKTVNVGVEQLYRAVTEDRESWLPDLELRERTSRTNKSTRFDNADGTRVSFTFEAKDTGKSAIAVEHELIPDPEQAQQLKQFWQQRLAALKTTLEN</sequence>
<protein>
    <submittedName>
        <fullName evidence="1">DUF4287 domain-containing protein</fullName>
    </submittedName>
</protein>
<dbReference type="Proteomes" id="UP001595699">
    <property type="component" value="Unassembled WGS sequence"/>
</dbReference>
<gene>
    <name evidence="1" type="ORF">ACFOUW_29225</name>
</gene>
<dbReference type="Pfam" id="PF14117">
    <property type="entry name" value="DUF4287"/>
    <property type="match status" value="1"/>
</dbReference>
<proteinExistence type="predicted"/>
<evidence type="ECO:0000313" key="2">
    <source>
        <dbReference type="Proteomes" id="UP001595699"/>
    </source>
</evidence>
<name>A0ABV7YIG8_9ACTN</name>
<comment type="caution">
    <text evidence="1">The sequence shown here is derived from an EMBL/GenBank/DDBJ whole genome shotgun (WGS) entry which is preliminary data.</text>
</comment>
<organism evidence="1 2">
    <name type="scientific">Tenggerimyces flavus</name>
    <dbReference type="NCBI Taxonomy" id="1708749"/>
    <lineage>
        <taxon>Bacteria</taxon>
        <taxon>Bacillati</taxon>
        <taxon>Actinomycetota</taxon>
        <taxon>Actinomycetes</taxon>
        <taxon>Propionibacteriales</taxon>
        <taxon>Nocardioidaceae</taxon>
        <taxon>Tenggerimyces</taxon>
    </lineage>
</organism>
<dbReference type="Gene3D" id="3.30.530.20">
    <property type="match status" value="1"/>
</dbReference>
<keyword evidence="2" id="KW-1185">Reference proteome</keyword>
<accession>A0ABV7YIG8</accession>